<sequence length="727" mass="80363">MENKDASSSGKCPVMHGGATSASMQTMEWWPKALNLDILHQHDSKTNPLGTDFNYREELKKLDVQALKNDLKALMTDSQSWWPADWGHYGGLMIRMAWHSAGTYRIADGRGGGGTGNQRFAPLNSWPDNANLDKARRLLWPIKKKYGNKLSWADLIILAGTMAYESMGLKTFGFAFGREDIWHPEKDTYWGSEKEWLAPSGSAGSRYSGERDLENPLAAVMMGLIYVNPEGVDGKPDPLKTAHDVRITFARMAMDDEETVALTGGGHTVGKTHGNGSAANLGPAPEGAELEEQGLGWQNHTTRGIGRDTVTSGIEGAWTTHPMKWNTGKGGYFDLLLRYDWWLQKSPAGAHQWEPVNIKEEDMPVDVEDPSIRHKPIMTDADMAMKFDPEYRKIAERFRDDPAYFEKVFTRAWFKLTHRDMGPKSRYIGPDVPAEDLIWQDPVPAGRKDYDVATVKAKIVAAGLTIGEMVSTAWDSARTFRGSDKRGGANGARIRFAPQKDWEGNEPGRLAKVLAVYEKIAVETGASVADVIVLAGNIGVEQAAKAAGVDVTVPFAPGRGDATPEQTDVESFEVLEPLADGFRNWLKKDYVVSAEELLLDRTQLMRLTGCEMTALVGGMRVLGTNFGGTAHGVFTDRVGALTNDFFVNLTDMAYSWKPTGRNSYAIVDRKTGATKWTATRVDLVFGSNSVLRAYAEVYAQDDNKAKFVQDFVAAWTKVMNADRFDLH</sequence>
<comment type="PTM">
    <text evidence="10">Formation of the three residue Trp-Tyr-Met cross-link is important for the catalase, but not the peroxidase activity of the enzyme.</text>
</comment>
<dbReference type="Proteomes" id="UP001208651">
    <property type="component" value="Unassembled WGS sequence"/>
</dbReference>
<feature type="cross-link" description="Tryptophyl-tyrosyl-methioninium (Tyr-Met) (with Trp-98)" evidence="10">
    <location>
        <begin position="226"/>
        <end position="252"/>
    </location>
</feature>
<keyword evidence="6 10" id="KW-0376">Hydrogen peroxide</keyword>
<feature type="binding site" description="axial binding residue" evidence="10">
    <location>
        <position position="267"/>
    </location>
    <ligand>
        <name>heme b</name>
        <dbReference type="ChEBI" id="CHEBI:60344"/>
    </ligand>
    <ligandPart>
        <name>Fe</name>
        <dbReference type="ChEBI" id="CHEBI:18248"/>
    </ligandPart>
</feature>
<dbReference type="Gene3D" id="1.10.520.10">
    <property type="match status" value="2"/>
</dbReference>
<evidence type="ECO:0000313" key="14">
    <source>
        <dbReference type="Proteomes" id="UP001208651"/>
    </source>
</evidence>
<protein>
    <recommendedName>
        <fullName evidence="10 11">Catalase-peroxidase</fullName>
        <shortName evidence="10">CP</shortName>
        <ecNumber evidence="10 11">1.11.1.21</ecNumber>
    </recommendedName>
    <alternativeName>
        <fullName evidence="10">Peroxidase/catalase</fullName>
    </alternativeName>
</protein>
<comment type="caution">
    <text evidence="13">The sequence shown here is derived from an EMBL/GenBank/DDBJ whole genome shotgun (WGS) entry which is preliminary data.</text>
</comment>
<dbReference type="GO" id="GO:0042744">
    <property type="term" value="P:hydrogen peroxide catabolic process"/>
    <property type="evidence" value="ECO:0007669"/>
    <property type="project" value="UniProtKB-KW"/>
</dbReference>
<dbReference type="PANTHER" id="PTHR30555">
    <property type="entry name" value="HYDROPEROXIDASE I, BIFUNCTIONAL CATALASE-PEROXIDASE"/>
    <property type="match status" value="1"/>
</dbReference>
<keyword evidence="1 10" id="KW-0575">Peroxidase</keyword>
<dbReference type="CDD" id="cd08200">
    <property type="entry name" value="catalase_peroxidase_2"/>
    <property type="match status" value="1"/>
</dbReference>
<dbReference type="EMBL" id="JAJVCY010000018">
    <property type="protein sequence ID" value="MCV3288947.1"/>
    <property type="molecule type" value="Genomic_DNA"/>
</dbReference>
<evidence type="ECO:0000256" key="8">
    <source>
        <dbReference type="ARBA" id="ARBA00051651"/>
    </source>
</evidence>
<keyword evidence="5 10" id="KW-0408">Iron</keyword>
<dbReference type="RefSeq" id="WP_257766334.1">
    <property type="nucleotide sequence ID" value="NZ_JAJVCY010000018.1"/>
</dbReference>
<evidence type="ECO:0000256" key="2">
    <source>
        <dbReference type="ARBA" id="ARBA00022617"/>
    </source>
</evidence>
<dbReference type="HAMAP" id="MF_01961">
    <property type="entry name" value="Catal_peroxid"/>
    <property type="match status" value="1"/>
</dbReference>
<feature type="active site" description="Proton acceptor" evidence="10">
    <location>
        <position position="99"/>
    </location>
</feature>
<feature type="domain" description="Plant heme peroxidase family profile" evidence="12">
    <location>
        <begin position="132"/>
        <end position="429"/>
    </location>
</feature>
<dbReference type="InterPro" id="IPR010255">
    <property type="entry name" value="Haem_peroxidase_sf"/>
</dbReference>
<dbReference type="FunFam" id="1.10.520.10:FF:000002">
    <property type="entry name" value="Catalase-peroxidase"/>
    <property type="match status" value="1"/>
</dbReference>
<evidence type="ECO:0000256" key="11">
    <source>
        <dbReference type="RuleBase" id="RU003451"/>
    </source>
</evidence>
<evidence type="ECO:0000256" key="9">
    <source>
        <dbReference type="ARBA" id="ARBA00060838"/>
    </source>
</evidence>
<comment type="caution">
    <text evidence="10">Lacks conserved residue(s) required for the propagation of feature annotation.</text>
</comment>
<dbReference type="InterPro" id="IPR019794">
    <property type="entry name" value="Peroxidases_AS"/>
</dbReference>
<dbReference type="CDD" id="cd00649">
    <property type="entry name" value="catalase_peroxidase_1"/>
    <property type="match status" value="1"/>
</dbReference>
<dbReference type="GO" id="GO:0070301">
    <property type="term" value="P:cellular response to hydrogen peroxide"/>
    <property type="evidence" value="ECO:0007669"/>
    <property type="project" value="TreeGrafter"/>
</dbReference>
<evidence type="ECO:0000256" key="5">
    <source>
        <dbReference type="ARBA" id="ARBA00023004"/>
    </source>
</evidence>
<comment type="catalytic activity">
    <reaction evidence="8 10 11">
        <text>H2O2 + AH2 = A + 2 H2O</text>
        <dbReference type="Rhea" id="RHEA:30275"/>
        <dbReference type="ChEBI" id="CHEBI:13193"/>
        <dbReference type="ChEBI" id="CHEBI:15377"/>
        <dbReference type="ChEBI" id="CHEBI:16240"/>
        <dbReference type="ChEBI" id="CHEBI:17499"/>
        <dbReference type="EC" id="1.11.1.21"/>
    </reaction>
</comment>
<gene>
    <name evidence="10 13" type="primary">katG</name>
    <name evidence="13" type="ORF">LZT28_11880</name>
</gene>
<comment type="cofactor">
    <cofactor evidence="10">
        <name>heme b</name>
        <dbReference type="ChEBI" id="CHEBI:60344"/>
    </cofactor>
    <text evidence="10">Binds 1 heme b (iron(II)-protoporphyrin IX) group per dimer.</text>
</comment>
<dbReference type="NCBIfam" id="TIGR00198">
    <property type="entry name" value="cat_per_HPI"/>
    <property type="match status" value="1"/>
</dbReference>
<keyword evidence="2 10" id="KW-0349">Heme</keyword>
<dbReference type="PROSITE" id="PS50873">
    <property type="entry name" value="PEROXIDASE_4"/>
    <property type="match status" value="1"/>
</dbReference>
<accession>A0AAW5RNI3</accession>
<keyword evidence="3 10" id="KW-0479">Metal-binding</keyword>
<dbReference type="FunFam" id="1.10.420.10:FF:000004">
    <property type="entry name" value="Catalase-peroxidase"/>
    <property type="match status" value="1"/>
</dbReference>
<proteinExistence type="inferred from homology"/>
<dbReference type="Gene3D" id="1.10.420.10">
    <property type="entry name" value="Peroxidase, domain 2"/>
    <property type="match status" value="2"/>
</dbReference>
<reference evidence="13" key="1">
    <citation type="submission" date="2022-01" db="EMBL/GenBank/DDBJ databases">
        <title>Comparison of Fish pathogen Aeromonas spp.</title>
        <authorList>
            <person name="Dubey S."/>
            <person name="Sorum H."/>
            <person name="Munangandu H.M."/>
        </authorList>
    </citation>
    <scope>NUCLEOTIDE SEQUENCE</scope>
    <source>
        <strain evidence="13">SD/21-15</strain>
    </source>
</reference>
<comment type="similarity">
    <text evidence="9 10 11">Belongs to the peroxidase family. Peroxidase/catalase subfamily.</text>
</comment>
<comment type="function">
    <text evidence="10">Bifunctional enzyme with both catalase and broad-spectrum peroxidase activity.</text>
</comment>
<evidence type="ECO:0000256" key="6">
    <source>
        <dbReference type="ARBA" id="ARBA00023324"/>
    </source>
</evidence>
<evidence type="ECO:0000256" key="4">
    <source>
        <dbReference type="ARBA" id="ARBA00023002"/>
    </source>
</evidence>
<comment type="subunit">
    <text evidence="10">Homodimer or homotetramer.</text>
</comment>
<dbReference type="PROSITE" id="PS00436">
    <property type="entry name" value="PEROXIDASE_2"/>
    <property type="match status" value="1"/>
</dbReference>
<dbReference type="PRINTS" id="PR00460">
    <property type="entry name" value="BPEROXIDASE"/>
</dbReference>
<name>A0AAW5RNI3_AERME</name>
<dbReference type="GO" id="GO:0005829">
    <property type="term" value="C:cytosol"/>
    <property type="evidence" value="ECO:0007669"/>
    <property type="project" value="TreeGrafter"/>
</dbReference>
<evidence type="ECO:0000256" key="10">
    <source>
        <dbReference type="HAMAP-Rule" id="MF_01961"/>
    </source>
</evidence>
<dbReference type="AlphaFoldDB" id="A0AAW5RNI3"/>
<dbReference type="Pfam" id="PF00141">
    <property type="entry name" value="peroxidase"/>
    <property type="match status" value="2"/>
</dbReference>
<keyword evidence="4 10" id="KW-0560">Oxidoreductase</keyword>
<evidence type="ECO:0000313" key="13">
    <source>
        <dbReference type="EMBL" id="MCV3288947.1"/>
    </source>
</evidence>
<dbReference type="PANTHER" id="PTHR30555:SF6">
    <property type="entry name" value="CATALASE-PEROXIDASE"/>
    <property type="match status" value="1"/>
</dbReference>
<dbReference type="GO" id="GO:0020037">
    <property type="term" value="F:heme binding"/>
    <property type="evidence" value="ECO:0007669"/>
    <property type="project" value="InterPro"/>
</dbReference>
<dbReference type="InterPro" id="IPR000763">
    <property type="entry name" value="Catalase_peroxidase"/>
</dbReference>
<dbReference type="GO" id="GO:0004096">
    <property type="term" value="F:catalase activity"/>
    <property type="evidence" value="ECO:0007669"/>
    <property type="project" value="UniProtKB-UniRule"/>
</dbReference>
<evidence type="ECO:0000259" key="12">
    <source>
        <dbReference type="PROSITE" id="PS50873"/>
    </source>
</evidence>
<evidence type="ECO:0000256" key="7">
    <source>
        <dbReference type="ARBA" id="ARBA00049145"/>
    </source>
</evidence>
<evidence type="ECO:0000256" key="1">
    <source>
        <dbReference type="ARBA" id="ARBA00022559"/>
    </source>
</evidence>
<dbReference type="NCBIfam" id="NF011635">
    <property type="entry name" value="PRK15061.1"/>
    <property type="match status" value="1"/>
</dbReference>
<comment type="catalytic activity">
    <reaction evidence="7 10 11">
        <text>2 H2O2 = O2 + 2 H2O</text>
        <dbReference type="Rhea" id="RHEA:20309"/>
        <dbReference type="ChEBI" id="CHEBI:15377"/>
        <dbReference type="ChEBI" id="CHEBI:15379"/>
        <dbReference type="ChEBI" id="CHEBI:16240"/>
        <dbReference type="EC" id="1.11.1.21"/>
    </reaction>
</comment>
<dbReference type="EC" id="1.11.1.21" evidence="10 11"/>
<dbReference type="GO" id="GO:0046872">
    <property type="term" value="F:metal ion binding"/>
    <property type="evidence" value="ECO:0007669"/>
    <property type="project" value="UniProtKB-KW"/>
</dbReference>
<evidence type="ECO:0000256" key="3">
    <source>
        <dbReference type="ARBA" id="ARBA00022723"/>
    </source>
</evidence>
<feature type="site" description="Transition state stabilizer" evidence="10">
    <location>
        <position position="95"/>
    </location>
</feature>
<organism evidence="13 14">
    <name type="scientific">Aeromonas media</name>
    <dbReference type="NCBI Taxonomy" id="651"/>
    <lineage>
        <taxon>Bacteria</taxon>
        <taxon>Pseudomonadati</taxon>
        <taxon>Pseudomonadota</taxon>
        <taxon>Gammaproteobacteria</taxon>
        <taxon>Aeromonadales</taxon>
        <taxon>Aeromonadaceae</taxon>
        <taxon>Aeromonas</taxon>
    </lineage>
</organism>
<dbReference type="InterPro" id="IPR002016">
    <property type="entry name" value="Haem_peroxidase"/>
</dbReference>
<dbReference type="SUPFAM" id="SSF48113">
    <property type="entry name" value="Heme-dependent peroxidases"/>
    <property type="match status" value="2"/>
</dbReference>
<dbReference type="PRINTS" id="PR00458">
    <property type="entry name" value="PEROXIDASE"/>
</dbReference>